<evidence type="ECO:0000256" key="6">
    <source>
        <dbReference type="SAM" id="MobiDB-lite"/>
    </source>
</evidence>
<keyword evidence="5" id="KW-0539">Nucleus</keyword>
<evidence type="ECO:0000259" key="7">
    <source>
        <dbReference type="PROSITE" id="PS50076"/>
    </source>
</evidence>
<evidence type="ECO:0000313" key="8">
    <source>
        <dbReference type="EMBL" id="CEL99469.1"/>
    </source>
</evidence>
<dbReference type="STRING" id="1169540.A0A0G4ENV1"/>
<dbReference type="GO" id="GO:0005681">
    <property type="term" value="C:spliceosomal complex"/>
    <property type="evidence" value="ECO:0007669"/>
    <property type="project" value="TreeGrafter"/>
</dbReference>
<dbReference type="OMA" id="KSAGHAF"/>
<feature type="compositionally biased region" description="Gly residues" evidence="6">
    <location>
        <begin position="304"/>
        <end position="317"/>
    </location>
</feature>
<organism evidence="8 9">
    <name type="scientific">Vitrella brassicaformis (strain CCMP3155)</name>
    <dbReference type="NCBI Taxonomy" id="1169540"/>
    <lineage>
        <taxon>Eukaryota</taxon>
        <taxon>Sar</taxon>
        <taxon>Alveolata</taxon>
        <taxon>Colpodellida</taxon>
        <taxon>Vitrellaceae</taxon>
        <taxon>Vitrella</taxon>
    </lineage>
</organism>
<dbReference type="CDD" id="cd06257">
    <property type="entry name" value="DnaJ"/>
    <property type="match status" value="1"/>
</dbReference>
<feature type="compositionally biased region" description="Basic and acidic residues" evidence="6">
    <location>
        <begin position="80"/>
        <end position="104"/>
    </location>
</feature>
<dbReference type="GO" id="GO:0000390">
    <property type="term" value="P:spliceosomal complex disassembly"/>
    <property type="evidence" value="ECO:0007669"/>
    <property type="project" value="TreeGrafter"/>
</dbReference>
<feature type="domain" description="J" evidence="7">
    <location>
        <begin position="11"/>
        <end position="76"/>
    </location>
</feature>
<sequence>MVEELPDGVKDPYAHMGVEPTATDKTIQSAYKKKALACHPDKNPDDPDAADKFQRLQKTLEFLLDPVKRAKYDRHLKAQIEQRKRYEKQGKEKRKLREDLEARESAASGSRHDHHRDHSVGSPEHEVKRLRKENIARMTQHRADASATPSRRPEQSRSSTGGFVSADLSACRLRISWSEDSSLSGQSEAKIRDVLMNALAAYSVASLVVLPASRTATATLSSRESAVSCALYLSQHKKNYPFRVKLDKAREEKEREREKEGAPSSAVDAAASSQSARSVPKRPTHHSGGTPTPTPAPAPAAAAGGSGGLGGVGVGVGVGMGGSMEDLEAEMFRAMKEASAKRKEQGERRQNNVVVLDGT</sequence>
<feature type="region of interest" description="Disordered" evidence="6">
    <location>
        <begin position="248"/>
        <end position="317"/>
    </location>
</feature>
<dbReference type="SMART" id="SM00271">
    <property type="entry name" value="DnaJ"/>
    <property type="match status" value="1"/>
</dbReference>
<dbReference type="EMBL" id="CDMY01000281">
    <property type="protein sequence ID" value="CEL99469.1"/>
    <property type="molecule type" value="Genomic_DNA"/>
</dbReference>
<dbReference type="InParanoid" id="A0A0G4ENV1"/>
<evidence type="ECO:0000256" key="1">
    <source>
        <dbReference type="ARBA" id="ARBA00004123"/>
    </source>
</evidence>
<dbReference type="InterPro" id="IPR036869">
    <property type="entry name" value="J_dom_sf"/>
</dbReference>
<proteinExistence type="predicted"/>
<dbReference type="AlphaFoldDB" id="A0A0G4ENV1"/>
<keyword evidence="4" id="KW-0143">Chaperone</keyword>
<feature type="region of interest" description="Disordered" evidence="6">
    <location>
        <begin position="338"/>
        <end position="359"/>
    </location>
</feature>
<dbReference type="OrthoDB" id="354487at2759"/>
<feature type="compositionally biased region" description="Basic and acidic residues" evidence="6">
    <location>
        <begin position="338"/>
        <end position="350"/>
    </location>
</feature>
<dbReference type="GO" id="GO:0005737">
    <property type="term" value="C:cytoplasm"/>
    <property type="evidence" value="ECO:0007669"/>
    <property type="project" value="UniProtKB-SubCell"/>
</dbReference>
<dbReference type="InterPro" id="IPR052094">
    <property type="entry name" value="Pre-mRNA-splicing_ERAD"/>
</dbReference>
<protein>
    <recommendedName>
        <fullName evidence="7">J domain-containing protein</fullName>
    </recommendedName>
</protein>
<feature type="compositionally biased region" description="Basic and acidic residues" evidence="6">
    <location>
        <begin position="248"/>
        <end position="261"/>
    </location>
</feature>
<gene>
    <name evidence="8" type="ORF">Vbra_12579</name>
</gene>
<accession>A0A0G4ENV1</accession>
<evidence type="ECO:0000313" key="9">
    <source>
        <dbReference type="Proteomes" id="UP000041254"/>
    </source>
</evidence>
<dbReference type="PRINTS" id="PR00625">
    <property type="entry name" value="JDOMAIN"/>
</dbReference>
<dbReference type="SUPFAM" id="SSF46565">
    <property type="entry name" value="Chaperone J-domain"/>
    <property type="match status" value="1"/>
</dbReference>
<dbReference type="Gene3D" id="1.10.287.110">
    <property type="entry name" value="DnaJ domain"/>
    <property type="match status" value="1"/>
</dbReference>
<feature type="compositionally biased region" description="Low complexity" evidence="6">
    <location>
        <begin position="262"/>
        <end position="278"/>
    </location>
</feature>
<feature type="compositionally biased region" description="Basic and acidic residues" evidence="6">
    <location>
        <begin position="116"/>
        <end position="135"/>
    </location>
</feature>
<evidence type="ECO:0000256" key="4">
    <source>
        <dbReference type="ARBA" id="ARBA00023186"/>
    </source>
</evidence>
<reference evidence="8 9" key="1">
    <citation type="submission" date="2014-11" db="EMBL/GenBank/DDBJ databases">
        <authorList>
            <person name="Zhu J."/>
            <person name="Qi W."/>
            <person name="Song R."/>
        </authorList>
    </citation>
    <scope>NUCLEOTIDE SEQUENCE [LARGE SCALE GENOMIC DNA]</scope>
</reference>
<evidence type="ECO:0000256" key="5">
    <source>
        <dbReference type="ARBA" id="ARBA00023242"/>
    </source>
</evidence>
<dbReference type="Proteomes" id="UP000041254">
    <property type="component" value="Unassembled WGS sequence"/>
</dbReference>
<feature type="region of interest" description="Disordered" evidence="6">
    <location>
        <begin position="80"/>
        <end position="163"/>
    </location>
</feature>
<dbReference type="PANTHER" id="PTHR44313">
    <property type="entry name" value="DNAJ HOMOLOG SUBFAMILY C MEMBER 17"/>
    <property type="match status" value="1"/>
</dbReference>
<dbReference type="Pfam" id="PF00226">
    <property type="entry name" value="DnaJ"/>
    <property type="match status" value="1"/>
</dbReference>
<keyword evidence="3" id="KW-0963">Cytoplasm</keyword>
<evidence type="ECO:0000256" key="3">
    <source>
        <dbReference type="ARBA" id="ARBA00022490"/>
    </source>
</evidence>
<comment type="subcellular location">
    <subcellularLocation>
        <location evidence="2">Cytoplasm</location>
    </subcellularLocation>
    <subcellularLocation>
        <location evidence="1">Nucleus</location>
    </subcellularLocation>
</comment>
<name>A0A0G4ENV1_VITBC</name>
<feature type="region of interest" description="Disordered" evidence="6">
    <location>
        <begin position="1"/>
        <end position="24"/>
    </location>
</feature>
<dbReference type="PROSITE" id="PS50076">
    <property type="entry name" value="DNAJ_2"/>
    <property type="match status" value="1"/>
</dbReference>
<dbReference type="InterPro" id="IPR001623">
    <property type="entry name" value="DnaJ_domain"/>
</dbReference>
<keyword evidence="9" id="KW-1185">Reference proteome</keyword>
<dbReference type="PANTHER" id="PTHR44313:SF1">
    <property type="entry name" value="DNAJ HOMOLOG SUBFAMILY C MEMBER 17"/>
    <property type="match status" value="1"/>
</dbReference>
<dbReference type="VEuPathDB" id="CryptoDB:Vbra_12579"/>
<evidence type="ECO:0000256" key="2">
    <source>
        <dbReference type="ARBA" id="ARBA00004496"/>
    </source>
</evidence>